<evidence type="ECO:0000256" key="1">
    <source>
        <dbReference type="ARBA" id="ARBA00023157"/>
    </source>
</evidence>
<evidence type="ECO:0000259" key="3">
    <source>
        <dbReference type="PROSITE" id="PS50240"/>
    </source>
</evidence>
<reference evidence="4" key="1">
    <citation type="journal article" date="2023" name="G3 (Bethesda)">
        <title>A reference genome for the long-term kleptoplast-retaining sea slug Elysia crispata morphotype clarki.</title>
        <authorList>
            <person name="Eastman K.E."/>
            <person name="Pendleton A.L."/>
            <person name="Shaikh M.A."/>
            <person name="Suttiyut T."/>
            <person name="Ogas R."/>
            <person name="Tomko P."/>
            <person name="Gavelis G."/>
            <person name="Widhalm J.R."/>
            <person name="Wisecaver J.H."/>
        </authorList>
    </citation>
    <scope>NUCLEOTIDE SEQUENCE</scope>
    <source>
        <strain evidence="4">ECLA1</strain>
    </source>
</reference>
<dbReference type="PROSITE" id="PS50240">
    <property type="entry name" value="TRYPSIN_DOM"/>
    <property type="match status" value="1"/>
</dbReference>
<dbReference type="SUPFAM" id="SSF50494">
    <property type="entry name" value="Trypsin-like serine proteases"/>
    <property type="match status" value="1"/>
</dbReference>
<keyword evidence="5" id="KW-1185">Reference proteome</keyword>
<dbReference type="AlphaFoldDB" id="A0AAE0Z674"/>
<dbReference type="Gene3D" id="2.40.10.10">
    <property type="entry name" value="Trypsin-like serine proteases"/>
    <property type="match status" value="1"/>
</dbReference>
<protein>
    <recommendedName>
        <fullName evidence="3">Peptidase S1 domain-containing protein</fullName>
    </recommendedName>
</protein>
<dbReference type="GO" id="GO:0004252">
    <property type="term" value="F:serine-type endopeptidase activity"/>
    <property type="evidence" value="ECO:0007669"/>
    <property type="project" value="InterPro"/>
</dbReference>
<dbReference type="Proteomes" id="UP001283361">
    <property type="component" value="Unassembled WGS sequence"/>
</dbReference>
<dbReference type="InterPro" id="IPR009003">
    <property type="entry name" value="Peptidase_S1_PA"/>
</dbReference>
<dbReference type="InterPro" id="IPR001314">
    <property type="entry name" value="Peptidase_S1A"/>
</dbReference>
<comment type="caution">
    <text evidence="4">The sequence shown here is derived from an EMBL/GenBank/DDBJ whole genome shotgun (WGS) entry which is preliminary data.</text>
</comment>
<evidence type="ECO:0000256" key="2">
    <source>
        <dbReference type="SAM" id="SignalP"/>
    </source>
</evidence>
<dbReference type="GO" id="GO:0006508">
    <property type="term" value="P:proteolysis"/>
    <property type="evidence" value="ECO:0007669"/>
    <property type="project" value="InterPro"/>
</dbReference>
<name>A0AAE0Z674_9GAST</name>
<feature type="chain" id="PRO_5042043002" description="Peptidase S1 domain-containing protein" evidence="2">
    <location>
        <begin position="24"/>
        <end position="287"/>
    </location>
</feature>
<keyword evidence="1" id="KW-1015">Disulfide bond</keyword>
<evidence type="ECO:0000313" key="5">
    <source>
        <dbReference type="Proteomes" id="UP001283361"/>
    </source>
</evidence>
<dbReference type="InterPro" id="IPR001254">
    <property type="entry name" value="Trypsin_dom"/>
</dbReference>
<evidence type="ECO:0000313" key="4">
    <source>
        <dbReference type="EMBL" id="KAK3762806.1"/>
    </source>
</evidence>
<dbReference type="InterPro" id="IPR043504">
    <property type="entry name" value="Peptidase_S1_PA_chymotrypsin"/>
</dbReference>
<accession>A0AAE0Z674</accession>
<sequence length="287" mass="31007">MIAYNWTCIVFLLQFWTIFCLDAESDCGIRNFEGDNPSTDGALLPDITKRLAGAEEAVRGEFPWQVRLRSFGQLTYSGVLVRPAWVLTAASCFNDNYNPSLWTAVLNDLSSTSVDPGEQVIYVDSIFIYGGFKRGNSRNNFALVKLKAPVTDKKPACIANGTEDLISECVITGWGSTGPGEAYSTTLRKLKVNLLDADACSTLQMTASVGADQLCVTPADDTVRSGDLEGPCTGDRGSPVLCKTGDKWAVVGVVSDESACQSSRVTAPFVVNVGHFSTWINKVISQF</sequence>
<feature type="domain" description="Peptidase S1" evidence="3">
    <location>
        <begin position="51"/>
        <end position="285"/>
    </location>
</feature>
<dbReference type="PANTHER" id="PTHR24252">
    <property type="entry name" value="ACROSIN-RELATED"/>
    <property type="match status" value="1"/>
</dbReference>
<gene>
    <name evidence="4" type="ORF">RRG08_040501</name>
</gene>
<keyword evidence="2" id="KW-0732">Signal</keyword>
<proteinExistence type="predicted"/>
<dbReference type="PRINTS" id="PR00722">
    <property type="entry name" value="CHYMOTRYPSIN"/>
</dbReference>
<dbReference type="SMART" id="SM00020">
    <property type="entry name" value="Tryp_SPc"/>
    <property type="match status" value="1"/>
</dbReference>
<dbReference type="Pfam" id="PF00089">
    <property type="entry name" value="Trypsin"/>
    <property type="match status" value="1"/>
</dbReference>
<organism evidence="4 5">
    <name type="scientific">Elysia crispata</name>
    <name type="common">lettuce slug</name>
    <dbReference type="NCBI Taxonomy" id="231223"/>
    <lineage>
        <taxon>Eukaryota</taxon>
        <taxon>Metazoa</taxon>
        <taxon>Spiralia</taxon>
        <taxon>Lophotrochozoa</taxon>
        <taxon>Mollusca</taxon>
        <taxon>Gastropoda</taxon>
        <taxon>Heterobranchia</taxon>
        <taxon>Euthyneura</taxon>
        <taxon>Panpulmonata</taxon>
        <taxon>Sacoglossa</taxon>
        <taxon>Placobranchoidea</taxon>
        <taxon>Plakobranchidae</taxon>
        <taxon>Elysia</taxon>
    </lineage>
</organism>
<dbReference type="PANTHER" id="PTHR24252:SF7">
    <property type="entry name" value="HYALIN"/>
    <property type="match status" value="1"/>
</dbReference>
<dbReference type="EMBL" id="JAWDGP010004637">
    <property type="protein sequence ID" value="KAK3762806.1"/>
    <property type="molecule type" value="Genomic_DNA"/>
</dbReference>
<dbReference type="CDD" id="cd00190">
    <property type="entry name" value="Tryp_SPc"/>
    <property type="match status" value="1"/>
</dbReference>
<feature type="signal peptide" evidence="2">
    <location>
        <begin position="1"/>
        <end position="23"/>
    </location>
</feature>